<dbReference type="InterPro" id="IPR003593">
    <property type="entry name" value="AAA+_ATPase"/>
</dbReference>
<dbReference type="InterPro" id="IPR017871">
    <property type="entry name" value="ABC_transporter-like_CS"/>
</dbReference>
<evidence type="ECO:0000256" key="4">
    <source>
        <dbReference type="ARBA" id="ARBA00022840"/>
    </source>
</evidence>
<dbReference type="Proteomes" id="UP000195918">
    <property type="component" value="Unassembled WGS sequence"/>
</dbReference>
<dbReference type="Pfam" id="PF00005">
    <property type="entry name" value="ABC_tran"/>
    <property type="match status" value="1"/>
</dbReference>
<proteinExistence type="predicted"/>
<evidence type="ECO:0000256" key="6">
    <source>
        <dbReference type="ARBA" id="ARBA00022970"/>
    </source>
</evidence>
<dbReference type="GO" id="GO:0016887">
    <property type="term" value="F:ATP hydrolysis activity"/>
    <property type="evidence" value="ECO:0007669"/>
    <property type="project" value="InterPro"/>
</dbReference>
<evidence type="ECO:0000313" key="9">
    <source>
        <dbReference type="EMBL" id="SLM86087.1"/>
    </source>
</evidence>
<dbReference type="EMBL" id="FWFD01000013">
    <property type="protein sequence ID" value="SLM86087.1"/>
    <property type="molecule type" value="Genomic_DNA"/>
</dbReference>
<evidence type="ECO:0000256" key="5">
    <source>
        <dbReference type="ARBA" id="ARBA00022967"/>
    </source>
</evidence>
<evidence type="ECO:0000313" key="10">
    <source>
        <dbReference type="Proteomes" id="UP000195918"/>
    </source>
</evidence>
<dbReference type="GO" id="GO:0006865">
    <property type="term" value="P:amino acid transport"/>
    <property type="evidence" value="ECO:0007669"/>
    <property type="project" value="UniProtKB-KW"/>
</dbReference>
<feature type="domain" description="ABC transporter" evidence="8">
    <location>
        <begin position="2"/>
        <end position="234"/>
    </location>
</feature>
<keyword evidence="3" id="KW-0547">Nucleotide-binding</keyword>
<keyword evidence="10" id="KW-1185">Reference proteome</keyword>
<gene>
    <name evidence="9" type="ORF">FM121_08365</name>
</gene>
<evidence type="ECO:0000256" key="7">
    <source>
        <dbReference type="ARBA" id="ARBA00023136"/>
    </source>
</evidence>
<dbReference type="PROSITE" id="PS50893">
    <property type="entry name" value="ABC_TRANSPORTER_2"/>
    <property type="match status" value="1"/>
</dbReference>
<keyword evidence="5" id="KW-1278">Translocase</keyword>
<keyword evidence="7" id="KW-0472">Membrane</keyword>
<dbReference type="PROSITE" id="PS00211">
    <property type="entry name" value="ABC_TRANSPORTER_1"/>
    <property type="match status" value="1"/>
</dbReference>
<dbReference type="SUPFAM" id="SSF52540">
    <property type="entry name" value="P-loop containing nucleoside triphosphate hydrolases"/>
    <property type="match status" value="1"/>
</dbReference>
<evidence type="ECO:0000256" key="3">
    <source>
        <dbReference type="ARBA" id="ARBA00022741"/>
    </source>
</evidence>
<dbReference type="InterPro" id="IPR050086">
    <property type="entry name" value="MetN_ABC_transporter-like"/>
</dbReference>
<dbReference type="AlphaFoldDB" id="A0A1X6WPA3"/>
<protein>
    <submittedName>
        <fullName evidence="9">Methionine ABC transporter ATP-binding protein</fullName>
    </submittedName>
</protein>
<accession>A0A1X6WPA3</accession>
<dbReference type="SMART" id="SM00382">
    <property type="entry name" value="AAA"/>
    <property type="match status" value="1"/>
</dbReference>
<keyword evidence="4 9" id="KW-0067">ATP-binding</keyword>
<keyword evidence="6" id="KW-0029">Amino-acid transport</keyword>
<name>A0A1X6WPA3_9ENTE</name>
<sequence length="240" mass="27250">MIELRNVSKQYDGFQVLNSINLKIEKQEIVGIVGESGSGKSTLLRIIQLMENFSAGDLLLDNHLIKNLSKSEIREQQRKMSLLFQQFNLLNNLTVIDNVHLPLKLQGKKEIKKAKKLLNFVGLAEKINDYPSSLSGGQKQRVALARALITNPKVLLLDEATSALDEQTTREMIMLIEKVHQEFLPTIVFVSHDLNAIKHCCDRVFVMEQGKVVSNLDIKRQSFVTHDESYPEKAKRVLSQ</sequence>
<dbReference type="InterPro" id="IPR003439">
    <property type="entry name" value="ABC_transporter-like_ATP-bd"/>
</dbReference>
<keyword evidence="1" id="KW-0813">Transport</keyword>
<evidence type="ECO:0000256" key="1">
    <source>
        <dbReference type="ARBA" id="ARBA00022448"/>
    </source>
</evidence>
<organism evidence="9 10">
    <name type="scientific">Vagococcus fluvialis bH819</name>
    <dbReference type="NCBI Taxonomy" id="1255619"/>
    <lineage>
        <taxon>Bacteria</taxon>
        <taxon>Bacillati</taxon>
        <taxon>Bacillota</taxon>
        <taxon>Bacilli</taxon>
        <taxon>Lactobacillales</taxon>
        <taxon>Enterococcaceae</taxon>
        <taxon>Vagococcus</taxon>
    </lineage>
</organism>
<keyword evidence="2" id="KW-1003">Cell membrane</keyword>
<dbReference type="PANTHER" id="PTHR43166">
    <property type="entry name" value="AMINO ACID IMPORT ATP-BINDING PROTEIN"/>
    <property type="match status" value="1"/>
</dbReference>
<evidence type="ECO:0000259" key="8">
    <source>
        <dbReference type="PROSITE" id="PS50893"/>
    </source>
</evidence>
<reference evidence="10" key="1">
    <citation type="submission" date="2017-02" db="EMBL/GenBank/DDBJ databases">
        <authorList>
            <person name="Dridi B."/>
        </authorList>
    </citation>
    <scope>NUCLEOTIDE SEQUENCE [LARGE SCALE GENOMIC DNA]</scope>
    <source>
        <strain evidence="10">bH819</strain>
    </source>
</reference>
<evidence type="ECO:0000256" key="2">
    <source>
        <dbReference type="ARBA" id="ARBA00022475"/>
    </source>
</evidence>
<dbReference type="Gene3D" id="3.40.50.300">
    <property type="entry name" value="P-loop containing nucleotide triphosphate hydrolases"/>
    <property type="match status" value="1"/>
</dbReference>
<dbReference type="PANTHER" id="PTHR43166:SF30">
    <property type="entry name" value="METHIONINE IMPORT ATP-BINDING PROTEIN METN"/>
    <property type="match status" value="1"/>
</dbReference>
<dbReference type="GO" id="GO:0005524">
    <property type="term" value="F:ATP binding"/>
    <property type="evidence" value="ECO:0007669"/>
    <property type="project" value="UniProtKB-KW"/>
</dbReference>
<dbReference type="RefSeq" id="WP_086951721.1">
    <property type="nucleotide sequence ID" value="NZ_FWFD01000013.1"/>
</dbReference>
<dbReference type="OrthoDB" id="9802264at2"/>
<dbReference type="InterPro" id="IPR027417">
    <property type="entry name" value="P-loop_NTPase"/>
</dbReference>